<dbReference type="EMBL" id="JAECZO010000121">
    <property type="protein sequence ID" value="KAK7197827.1"/>
    <property type="molecule type" value="Genomic_DNA"/>
</dbReference>
<gene>
    <name evidence="1" type="ORF">NESM_000735900</name>
</gene>
<reference evidence="1 2" key="1">
    <citation type="journal article" date="2021" name="MBio">
        <title>A New Model Trypanosomatid, Novymonas esmeraldas: Genomic Perception of Its 'Candidatus Pandoraea novymonadis' Endosymbiont.</title>
        <authorList>
            <person name="Zakharova A."/>
            <person name="Saura A."/>
            <person name="Butenko A."/>
            <person name="Podesvova L."/>
            <person name="Warmusova S."/>
            <person name="Kostygov A.Y."/>
            <person name="Nenarokova A."/>
            <person name="Lukes J."/>
            <person name="Opperdoes F.R."/>
            <person name="Yurchenko V."/>
        </authorList>
    </citation>
    <scope>NUCLEOTIDE SEQUENCE [LARGE SCALE GENOMIC DNA]</scope>
    <source>
        <strain evidence="1 2">E262AT.01</strain>
    </source>
</reference>
<dbReference type="Proteomes" id="UP001430356">
    <property type="component" value="Unassembled WGS sequence"/>
</dbReference>
<protein>
    <submittedName>
        <fullName evidence="1">Uncharacterized protein</fullName>
    </submittedName>
</protein>
<name>A0AAW0EWC3_9TRYP</name>
<comment type="caution">
    <text evidence="1">The sequence shown here is derived from an EMBL/GenBank/DDBJ whole genome shotgun (WGS) entry which is preliminary data.</text>
</comment>
<evidence type="ECO:0000313" key="1">
    <source>
        <dbReference type="EMBL" id="KAK7197827.1"/>
    </source>
</evidence>
<sequence length="999" mass="103329">MFVDRVSGVLLNHRGADGGSGSSWSLRLGGCTGPPARGSEWPCTRRDGSVQSDRRTGVGPCNCVLSRDFLHVLVKSGCGALRGIVSFGEVCATARSNVRTRCEIEAQLLMGGVEQNPGPATPLGQRCGPDARLSGGVEDTLPPSTGRVQVLVQSTSAASPLPCGCSRGQRCGHAPEADLPDVLRERELQGPSAVLMSSWTALDWCTSTAGGDVLLEEPSTHVVAAGVTVDDSLTRTSGPLSVLLVHLLRAAALRDRVAWCAATEASRDGGDGAHAAARESLLQRRGQCVAVCLEMGVPPQVMGTLLLREASIIAQRRSLCRLNPPPFPSQSPPILTDTARLLRLSAVAAQRSWRESPPPQRSQACVASNHAAIAHPAIARLDSLMEEVPHATVAATAAESARLRKELAAAGKGKAAAEAESARLTAELAAAGKGKAAAEAESARLTAELAAAGKGKAAAEAESARVRKELAAAGKGKAAAEAESARLTAELAAAGKGKAAAEAESARLTAELAAAGKGKAAAEAESARLTTELAAAGKGKAAAEAESARVRKELAAAGKGKAAAEAESARLTAELAAAGKGKAAAEAESARVRKELAAAGKGKAAAEAESARLTTELAAAGKGKATAEAESARVRKELAAAGKGKAAAEAESARLTTELAAAGKGKAAAEAESARLRTELAAEERTVSLSLAMSQSTAADVEQLRREFTALTDHVVKLQMGALATGFHSTLEAAPRETWWPRFSAVESLRRSAPAPSAGPPTDVPSTVELRAQIASLHEKNAALELGLQRALHGYTQCSLTLETLRHHVSTLSASQGQAATVEAHLRAELASTSTAYVEAVAAKVRCVKEWEMSVSSLQQDLAIARSTVRTKESALAAALCESEDLRSRLQATEAEWRRLRQGERSFPETLRTAAPHPRHLPLNLQRASLSQTAAAAACACGAGVGVQAPWEGPASTACPFAQCERVPVQPVTAPQPAAAEAQPFVLPPARKFRVERRR</sequence>
<proteinExistence type="predicted"/>
<organism evidence="1 2">
    <name type="scientific">Novymonas esmeraldas</name>
    <dbReference type="NCBI Taxonomy" id="1808958"/>
    <lineage>
        <taxon>Eukaryota</taxon>
        <taxon>Discoba</taxon>
        <taxon>Euglenozoa</taxon>
        <taxon>Kinetoplastea</taxon>
        <taxon>Metakinetoplastina</taxon>
        <taxon>Trypanosomatida</taxon>
        <taxon>Trypanosomatidae</taxon>
        <taxon>Novymonas</taxon>
    </lineage>
</organism>
<accession>A0AAW0EWC3</accession>
<evidence type="ECO:0000313" key="2">
    <source>
        <dbReference type="Proteomes" id="UP001430356"/>
    </source>
</evidence>
<keyword evidence="2" id="KW-1185">Reference proteome</keyword>
<dbReference type="AlphaFoldDB" id="A0AAW0EWC3"/>